<evidence type="ECO:0000313" key="6">
    <source>
        <dbReference type="Proteomes" id="UP000283310"/>
    </source>
</evidence>
<dbReference type="Gene3D" id="3.40.50.1110">
    <property type="entry name" value="SGNH hydrolase"/>
    <property type="match status" value="1"/>
</dbReference>
<dbReference type="EMBL" id="WCLP01000013">
    <property type="protein sequence ID" value="KAB5282346.1"/>
    <property type="molecule type" value="Genomic_DNA"/>
</dbReference>
<evidence type="ECO:0000313" key="3">
    <source>
        <dbReference type="EMBL" id="KAB5282346.1"/>
    </source>
</evidence>
<dbReference type="SUPFAM" id="SSF52266">
    <property type="entry name" value="SGNH hydrolase"/>
    <property type="match status" value="1"/>
</dbReference>
<dbReference type="InterPro" id="IPR008979">
    <property type="entry name" value="Galactose-bd-like_sf"/>
</dbReference>
<dbReference type="InterPro" id="IPR005181">
    <property type="entry name" value="SASA"/>
</dbReference>
<dbReference type="RefSeq" id="WP_117902860.1">
    <property type="nucleotide sequence ID" value="NZ_JAASHK010000006.1"/>
</dbReference>
<dbReference type="InterPro" id="IPR036514">
    <property type="entry name" value="SGNH_hydro_sf"/>
</dbReference>
<dbReference type="Gene3D" id="2.60.120.260">
    <property type="entry name" value="Galactose-binding domain-like"/>
    <property type="match status" value="1"/>
</dbReference>
<dbReference type="Proteomes" id="UP000283310">
    <property type="component" value="Unassembled WGS sequence"/>
</dbReference>
<dbReference type="Pfam" id="PF03629">
    <property type="entry name" value="SASA"/>
    <property type="match status" value="2"/>
</dbReference>
<dbReference type="SUPFAM" id="SSF49785">
    <property type="entry name" value="Galactose-binding domain-like"/>
    <property type="match status" value="1"/>
</dbReference>
<organism evidence="5 7">
    <name type="scientific">Bacteroides stercoris</name>
    <dbReference type="NCBI Taxonomy" id="46506"/>
    <lineage>
        <taxon>Bacteria</taxon>
        <taxon>Pseudomonadati</taxon>
        <taxon>Bacteroidota</taxon>
        <taxon>Bacteroidia</taxon>
        <taxon>Bacteroidales</taxon>
        <taxon>Bacteroidaceae</taxon>
        <taxon>Bacteroides</taxon>
    </lineage>
</organism>
<reference evidence="6 7" key="1">
    <citation type="submission" date="2018-08" db="EMBL/GenBank/DDBJ databases">
        <title>A genome reference for cultivated species of the human gut microbiota.</title>
        <authorList>
            <person name="Zou Y."/>
            <person name="Xue W."/>
            <person name="Luo G."/>
        </authorList>
    </citation>
    <scope>NUCLEOTIDE SEQUENCE [LARGE SCALE GENOMIC DNA]</scope>
    <source>
        <strain evidence="4 6">AF26-20BH</strain>
        <strain evidence="5 7">AM25-16</strain>
    </source>
</reference>
<protein>
    <submittedName>
        <fullName evidence="5">Sialate O-acetylesterase</fullName>
    </submittedName>
</protein>
<evidence type="ECO:0000259" key="2">
    <source>
        <dbReference type="Pfam" id="PF03629"/>
    </source>
</evidence>
<gene>
    <name evidence="5" type="ORF">DW668_02910</name>
    <name evidence="4" type="ORF">DWY65_01405</name>
    <name evidence="3" type="ORF">F9962_06480</name>
</gene>
<dbReference type="InterPro" id="IPR039329">
    <property type="entry name" value="SIAE"/>
</dbReference>
<dbReference type="EMBL" id="QRHJ01000005">
    <property type="protein sequence ID" value="RHF77673.1"/>
    <property type="molecule type" value="Genomic_DNA"/>
</dbReference>
<dbReference type="GO" id="GO:0001681">
    <property type="term" value="F:sialate O-acetylesterase activity"/>
    <property type="evidence" value="ECO:0007669"/>
    <property type="project" value="InterPro"/>
</dbReference>
<keyword evidence="1" id="KW-0378">Hydrolase</keyword>
<dbReference type="Proteomes" id="UP000440773">
    <property type="component" value="Unassembled WGS sequence"/>
</dbReference>
<comment type="caution">
    <text evidence="5">The sequence shown here is derived from an EMBL/GenBank/DDBJ whole genome shotgun (WGS) entry which is preliminary data.</text>
</comment>
<proteinExistence type="predicted"/>
<evidence type="ECO:0000313" key="4">
    <source>
        <dbReference type="EMBL" id="RGR17271.1"/>
    </source>
</evidence>
<name>A0A414QA81_BACSE</name>
<dbReference type="Gene3D" id="2.60.40.10">
    <property type="entry name" value="Immunoglobulins"/>
    <property type="match status" value="1"/>
</dbReference>
<dbReference type="EMBL" id="QRTW01000002">
    <property type="protein sequence ID" value="RGR17271.1"/>
    <property type="molecule type" value="Genomic_DNA"/>
</dbReference>
<dbReference type="GO" id="GO:0004553">
    <property type="term" value="F:hydrolase activity, hydrolyzing O-glycosyl compounds"/>
    <property type="evidence" value="ECO:0007669"/>
    <property type="project" value="InterPro"/>
</dbReference>
<dbReference type="AlphaFoldDB" id="A0A414QA81"/>
<evidence type="ECO:0000313" key="7">
    <source>
        <dbReference type="Proteomes" id="UP000283762"/>
    </source>
</evidence>
<reference evidence="3 8" key="2">
    <citation type="journal article" date="2019" name="Nat. Med.">
        <title>A library of human gut bacterial isolates paired with longitudinal multiomics data enables mechanistic microbiome research.</title>
        <authorList>
            <person name="Poyet M."/>
            <person name="Groussin M."/>
            <person name="Gibbons S.M."/>
            <person name="Avila-Pacheco J."/>
            <person name="Jiang X."/>
            <person name="Kearney S.M."/>
            <person name="Perrotta A.R."/>
            <person name="Berdy B."/>
            <person name="Zhao S."/>
            <person name="Lieberman T.D."/>
            <person name="Swanson P.K."/>
            <person name="Smith M."/>
            <person name="Roesemann S."/>
            <person name="Alexander J.E."/>
            <person name="Rich S.A."/>
            <person name="Livny J."/>
            <person name="Vlamakis H."/>
            <person name="Clish C."/>
            <person name="Bullock K."/>
            <person name="Deik A."/>
            <person name="Scott J."/>
            <person name="Pierce K.A."/>
            <person name="Xavier R.J."/>
            <person name="Alm E.J."/>
        </authorList>
    </citation>
    <scope>NUCLEOTIDE SEQUENCE [LARGE SCALE GENOMIC DNA]</scope>
    <source>
        <strain evidence="3 8">BIOML-A17</strain>
    </source>
</reference>
<dbReference type="PANTHER" id="PTHR22901">
    <property type="entry name" value="SIALATE O-ACETYLESTERASE"/>
    <property type="match status" value="1"/>
</dbReference>
<accession>A0A414QA81</accession>
<feature type="domain" description="Sialate O-acetylesterase" evidence="2">
    <location>
        <begin position="417"/>
        <end position="538"/>
    </location>
</feature>
<evidence type="ECO:0000313" key="8">
    <source>
        <dbReference type="Proteomes" id="UP000440773"/>
    </source>
</evidence>
<dbReference type="Proteomes" id="UP000283762">
    <property type="component" value="Unassembled WGS sequence"/>
</dbReference>
<feature type="domain" description="Sialate O-acetylesterase" evidence="2">
    <location>
        <begin position="107"/>
        <end position="212"/>
    </location>
</feature>
<sequence length="545" mass="62373">MKYLIYDKIRLGVAVLLCFCTALQTDAKVKLPALISDGMVLQREQPVKIWGTADAGESVSVTFMKKKYAATADNNGHWSVTLPSMKAGGPYLMRINDIKLNDILIGDVWLCSGQSNMELPVSRVTDMFATEINEYSNERIRQIIIPKVYNFHAPQETLSATSWKPMTQENVMNFSALAYFFAKEMYEKTKVPVGIINSSWGGTPIEAWISEEGLKEFPIYINDKRLYEDDAYCAHIKKLEGESFYRWNLSLYRSDAGLHEKTPWYASNYDDSNWQTVNMFSRTWGNDGLNPIAGSHWLRQNVEIPQTWNNKEVTLRLGCIIDADSVYVNGTFAGTTGYQYPPRIYRIPAGILKPGVNNITVRIISNGGQPEFVQEKPYKLICDDESINLKEEWKYRLGTPMPSAPNMMFFCYKPVCLYNTMIAPLQHYTLRGTVWYQGESNVSRRNEYATLLTAMMADWRRTFSQPELPFYIVELADYLSKEDISGRKAWAEMRLEQAKAAQTTPNAFLIRNNDLGEWNDIHPLDKKTLGRRVANKVLETLPIKK</sequence>
<dbReference type="GO" id="GO:0005975">
    <property type="term" value="P:carbohydrate metabolic process"/>
    <property type="evidence" value="ECO:0007669"/>
    <property type="project" value="InterPro"/>
</dbReference>
<evidence type="ECO:0000256" key="1">
    <source>
        <dbReference type="ARBA" id="ARBA00022801"/>
    </source>
</evidence>
<evidence type="ECO:0000313" key="5">
    <source>
        <dbReference type="EMBL" id="RHF77673.1"/>
    </source>
</evidence>
<dbReference type="PANTHER" id="PTHR22901:SF0">
    <property type="entry name" value="SIALATE O-ACETYLESTERASE"/>
    <property type="match status" value="1"/>
</dbReference>
<dbReference type="InterPro" id="IPR013783">
    <property type="entry name" value="Ig-like_fold"/>
</dbReference>